<evidence type="ECO:0000313" key="2">
    <source>
        <dbReference type="EMBL" id="AFS53905.1"/>
    </source>
</evidence>
<dbReference type="KEGG" id="lfi:LFML04_1703"/>
<feature type="region of interest" description="Disordered" evidence="1">
    <location>
        <begin position="1"/>
        <end position="39"/>
    </location>
</feature>
<evidence type="ECO:0000256" key="1">
    <source>
        <dbReference type="SAM" id="MobiDB-lite"/>
    </source>
</evidence>
<name>J9ZBK6_LEPFM</name>
<dbReference type="HOGENOM" id="CLU_3312109_0_0_0"/>
<reference evidence="2 3" key="1">
    <citation type="journal article" date="2011" name="J. Microbiol.">
        <title>Complete genome of Leptospirillum ferriphilum ML-04 provides insight into its physiology and environmental adaptation.</title>
        <authorList>
            <person name="Mi S."/>
            <person name="Song J."/>
            <person name="Lin J."/>
            <person name="Che Y."/>
            <person name="Zheng H."/>
            <person name="Lin J."/>
        </authorList>
    </citation>
    <scope>NUCLEOTIDE SEQUENCE [LARGE SCALE GENOMIC DNA]</scope>
    <source>
        <strain evidence="2 3">ML-04</strain>
    </source>
</reference>
<organism evidence="2 3">
    <name type="scientific">Leptospirillum ferriphilum (strain ML-04)</name>
    <dbReference type="NCBI Taxonomy" id="1048260"/>
    <lineage>
        <taxon>Bacteria</taxon>
        <taxon>Pseudomonadati</taxon>
        <taxon>Nitrospirota</taxon>
        <taxon>Nitrospiria</taxon>
        <taxon>Nitrospirales</taxon>
        <taxon>Nitrospiraceae</taxon>
        <taxon>Leptospirillum</taxon>
    </lineage>
</organism>
<gene>
    <name evidence="2" type="ordered locus">LFML04_1703</name>
</gene>
<dbReference type="Proteomes" id="UP000006177">
    <property type="component" value="Chromosome"/>
</dbReference>
<dbReference type="PATRIC" id="fig|1048260.3.peg.1829"/>
<sequence length="39" mass="3917">MTNLALQLPGPGKTEEGKAGRVLGLSGGRRHHPVPVAGG</sequence>
<accession>J9ZBK6</accession>
<dbReference type="AlphaFoldDB" id="J9ZBK6"/>
<protein>
    <submittedName>
        <fullName evidence="2">Uncharacterized protein</fullName>
    </submittedName>
</protein>
<proteinExistence type="predicted"/>
<dbReference type="EMBL" id="CP002919">
    <property type="protein sequence ID" value="AFS53905.1"/>
    <property type="molecule type" value="Genomic_DNA"/>
</dbReference>
<evidence type="ECO:0000313" key="3">
    <source>
        <dbReference type="Proteomes" id="UP000006177"/>
    </source>
</evidence>